<protein>
    <submittedName>
        <fullName evidence="2">Integral membrane protein</fullName>
    </submittedName>
</protein>
<keyword evidence="1" id="KW-0812">Transmembrane</keyword>
<keyword evidence="3" id="KW-1185">Reference proteome</keyword>
<evidence type="ECO:0000313" key="2">
    <source>
        <dbReference type="EMBL" id="KAJ5324912.1"/>
    </source>
</evidence>
<dbReference type="PANTHER" id="PTHR12459">
    <property type="entry name" value="TRANSMEMBRANE PROTEIN 135-RELATED"/>
    <property type="match status" value="1"/>
</dbReference>
<feature type="non-terminal residue" evidence="2">
    <location>
        <position position="1"/>
    </location>
</feature>
<feature type="transmembrane region" description="Helical" evidence="1">
    <location>
        <begin position="343"/>
        <end position="363"/>
    </location>
</feature>
<reference evidence="2" key="1">
    <citation type="submission" date="2022-12" db="EMBL/GenBank/DDBJ databases">
        <authorList>
            <person name="Petersen C."/>
        </authorList>
    </citation>
    <scope>NUCLEOTIDE SEQUENCE</scope>
    <source>
        <strain evidence="2">IBT 21472</strain>
    </source>
</reference>
<dbReference type="InterPro" id="IPR026749">
    <property type="entry name" value="Tmem135"/>
</dbReference>
<dbReference type="EMBL" id="JAPZBO010000002">
    <property type="protein sequence ID" value="KAJ5324912.1"/>
    <property type="molecule type" value="Genomic_DNA"/>
</dbReference>
<evidence type="ECO:0000256" key="1">
    <source>
        <dbReference type="SAM" id="Phobius"/>
    </source>
</evidence>
<keyword evidence="1" id="KW-1133">Transmembrane helix</keyword>
<evidence type="ECO:0000313" key="3">
    <source>
        <dbReference type="Proteomes" id="UP001147746"/>
    </source>
</evidence>
<gene>
    <name evidence="2" type="ORF">N7476_003512</name>
</gene>
<comment type="caution">
    <text evidence="2">The sequence shown here is derived from an EMBL/GenBank/DDBJ whole genome shotgun (WGS) entry which is preliminary data.</text>
</comment>
<dbReference type="PANTHER" id="PTHR12459:SF15">
    <property type="entry name" value="TRANSMEMBRANE PROTEIN 135"/>
    <property type="match status" value="1"/>
</dbReference>
<feature type="transmembrane region" description="Helical" evidence="1">
    <location>
        <begin position="51"/>
        <end position="73"/>
    </location>
</feature>
<sequence>ILRAYALGYLSAVTPKLVTYARHFARRDWSPKQKLCELAQVLAGPLRINTFPTFCAVLVGGSTLLPMLLYRIFASIAGFSDGDVQRSQTLRRLIRFVTAFFSAWFSFELLNKKRTLSWDSRSKRAFSDQEPRKDAANPLDHPRPELVGRTMDLTLFTATRAVDVMACLTWNWWYHRRKAQSRWTLVESLAPGLADAGVFAMSAAVVMWAWFYEPERLPRTYEKWIGEVAKVDSRLIEALRRARRGVFVYGKDTGQAPLLEAMCRDYGWPEEWGDPAKTAPIPCEMVHMGCGSNCEKHALYRFARTFKFACATYIPLQIVLRLRAMKNPTVLRRAISEGARSSAFLASFVGLFYYAVCLARTRLGPQVFDLKTVTPQMWDSGLCVGAGCLMCGWSVLAEKARKRQELALFVAPRAVATVLPRLYDIKYQYRERIAFATSAAVLLTCLRENPRLVRGVFGRIANTVLN</sequence>
<dbReference type="Proteomes" id="UP001147746">
    <property type="component" value="Unassembled WGS sequence"/>
</dbReference>
<reference evidence="2" key="2">
    <citation type="journal article" date="2023" name="IMA Fungus">
        <title>Comparative genomic study of the Penicillium genus elucidates a diverse pangenome and 15 lateral gene transfer events.</title>
        <authorList>
            <person name="Petersen C."/>
            <person name="Sorensen T."/>
            <person name="Nielsen M.R."/>
            <person name="Sondergaard T.E."/>
            <person name="Sorensen J.L."/>
            <person name="Fitzpatrick D.A."/>
            <person name="Frisvad J.C."/>
            <person name="Nielsen K.L."/>
        </authorList>
    </citation>
    <scope>NUCLEOTIDE SEQUENCE</scope>
    <source>
        <strain evidence="2">IBT 21472</strain>
    </source>
</reference>
<feature type="transmembrane region" description="Helical" evidence="1">
    <location>
        <begin position="375"/>
        <end position="396"/>
    </location>
</feature>
<organism evidence="2 3">
    <name type="scientific">Penicillium atrosanguineum</name>
    <dbReference type="NCBI Taxonomy" id="1132637"/>
    <lineage>
        <taxon>Eukaryota</taxon>
        <taxon>Fungi</taxon>
        <taxon>Dikarya</taxon>
        <taxon>Ascomycota</taxon>
        <taxon>Pezizomycotina</taxon>
        <taxon>Eurotiomycetes</taxon>
        <taxon>Eurotiomycetidae</taxon>
        <taxon>Eurotiales</taxon>
        <taxon>Aspergillaceae</taxon>
        <taxon>Penicillium</taxon>
    </lineage>
</organism>
<dbReference type="AlphaFoldDB" id="A0A9W9Q860"/>
<proteinExistence type="predicted"/>
<feature type="transmembrane region" description="Helical" evidence="1">
    <location>
        <begin position="93"/>
        <end position="110"/>
    </location>
</feature>
<name>A0A9W9Q860_9EURO</name>
<keyword evidence="1" id="KW-0472">Membrane</keyword>
<accession>A0A9W9Q860</accession>
<feature type="transmembrane region" description="Helical" evidence="1">
    <location>
        <begin position="193"/>
        <end position="211"/>
    </location>
</feature>